<feature type="domain" description="GED" evidence="5">
    <location>
        <begin position="605"/>
        <end position="696"/>
    </location>
</feature>
<keyword evidence="7" id="KW-0378">Hydrolase</keyword>
<evidence type="ECO:0000259" key="6">
    <source>
        <dbReference type="PROSITE" id="PS51718"/>
    </source>
</evidence>
<dbReference type="PANTHER" id="PTHR11566">
    <property type="entry name" value="DYNAMIN"/>
    <property type="match status" value="1"/>
</dbReference>
<dbReference type="EMBL" id="JAPCWZ010000003">
    <property type="protein sequence ID" value="KAK8872362.1"/>
    <property type="molecule type" value="Genomic_DNA"/>
</dbReference>
<dbReference type="InterPro" id="IPR020850">
    <property type="entry name" value="GED_dom"/>
</dbReference>
<accession>A0ABR2J4K0</accession>
<dbReference type="InterPro" id="IPR000375">
    <property type="entry name" value="Dynamin_stalk"/>
</dbReference>
<evidence type="ECO:0000256" key="2">
    <source>
        <dbReference type="ARBA" id="ARBA00023134"/>
    </source>
</evidence>
<sequence>MVLTALRTEVLDGLCSKERLDLMDSIDSLRSQGINHFVSLLQIIVCGDQSPGKSSVLEAISGVSFPVKSNLCTRFPTELVLRRTPQTSASVSIVPHHARSDSEKASLAAFHEELENFEGLANLIDNAKSAMGISTHGKAFAKDLLRIEVSGPDRPHLTIVDLPGLIHSQTKHQSSSDVDLIQEVVEAYMREPRSIILAVVSAKNDFANQVVLKLARSADSAGTRTLGVITKPDTLHPGSESESLYVSLARNQEVEFRLGWHVLKNLDSEAGYGSLAQRDLREIEFFNRGIWTELPESVLGIDQLRNRLSKVLLNHITTELPSLIREIEAKRTACQERLTRLGQPRTTLHEQQAHLIGISESYQRLVQSAVNGDWNDLFFEDAESTTGYHRRIRAVVHNLNDQFAKTLSMKGHRRHMTDLGEELASKHCISVTRDEFVDHIENKMRRSRGRELPGLFHPMLVADLFRDQASPWEELARGHIRATWKACQVFLRHAIARLADSATSTAIMHDIVQPAMVGILTALNLKTGELLRSHQTIHPITYNHYFTDTIQKIQEKREDDRVTRALLQFFHVEELGSYHEGVNLRSLKAALVSGTAELDMHRFAASEALDHMTAYYKVAMKRFLDDIAVEVIEAVLMNALPAMLSPGKVFEMSPNLVARIAGENKEAQAQRNQLMKQLEVLCRGAETASSLLSTNPAVWHSPLVEQCTVVLSLTLLHLGAEDSEDEEDEKDENEDEDDRSDASETQSAAVSHPSYIETSPSQLLQPFVEEPEPTVPIEVGDPVVFNALWPTPSTESKKSKKKGKKAVPAFQWN</sequence>
<proteinExistence type="predicted"/>
<evidence type="ECO:0000313" key="8">
    <source>
        <dbReference type="Proteomes" id="UP001390339"/>
    </source>
</evidence>
<feature type="region of interest" description="Disordered" evidence="4">
    <location>
        <begin position="720"/>
        <end position="813"/>
    </location>
</feature>
<gene>
    <name evidence="7" type="ORF">PGQ11_002876</name>
</gene>
<dbReference type="InterPro" id="IPR022812">
    <property type="entry name" value="Dynamin"/>
</dbReference>
<comment type="caution">
    <text evidence="7">The sequence shown here is derived from an EMBL/GenBank/DDBJ whole genome shotgun (WGS) entry which is preliminary data.</text>
</comment>
<keyword evidence="3" id="KW-0175">Coiled coil</keyword>
<feature type="domain" description="Dynamin-type G" evidence="6">
    <location>
        <begin position="37"/>
        <end position="321"/>
    </location>
</feature>
<dbReference type="InterPro" id="IPR001401">
    <property type="entry name" value="Dynamin_GTPase"/>
</dbReference>
<keyword evidence="2" id="KW-0342">GTP-binding</keyword>
<dbReference type="SMART" id="SM00053">
    <property type="entry name" value="DYNc"/>
    <property type="match status" value="1"/>
</dbReference>
<evidence type="ECO:0000256" key="4">
    <source>
        <dbReference type="SAM" id="MobiDB-lite"/>
    </source>
</evidence>
<evidence type="ECO:0000256" key="3">
    <source>
        <dbReference type="SAM" id="Coils"/>
    </source>
</evidence>
<organism evidence="7 8">
    <name type="scientific">Apiospora arundinis</name>
    <dbReference type="NCBI Taxonomy" id="335852"/>
    <lineage>
        <taxon>Eukaryota</taxon>
        <taxon>Fungi</taxon>
        <taxon>Dikarya</taxon>
        <taxon>Ascomycota</taxon>
        <taxon>Pezizomycotina</taxon>
        <taxon>Sordariomycetes</taxon>
        <taxon>Xylariomycetidae</taxon>
        <taxon>Amphisphaeriales</taxon>
        <taxon>Apiosporaceae</taxon>
        <taxon>Apiospora</taxon>
    </lineage>
</organism>
<keyword evidence="8" id="KW-1185">Reference proteome</keyword>
<dbReference type="Gene3D" id="3.40.50.300">
    <property type="entry name" value="P-loop containing nucleotide triphosphate hydrolases"/>
    <property type="match status" value="1"/>
</dbReference>
<dbReference type="PRINTS" id="PR00195">
    <property type="entry name" value="DYNAMIN"/>
</dbReference>
<feature type="compositionally biased region" description="Acidic residues" evidence="4">
    <location>
        <begin position="721"/>
        <end position="739"/>
    </location>
</feature>
<evidence type="ECO:0000313" key="7">
    <source>
        <dbReference type="EMBL" id="KAK8872362.1"/>
    </source>
</evidence>
<feature type="coiled-coil region" evidence="3">
    <location>
        <begin position="657"/>
        <end position="684"/>
    </location>
</feature>
<dbReference type="PANTHER" id="PTHR11566:SF21">
    <property type="entry name" value="DYNAMIN RELATED PROTEIN 1, ISOFORM A"/>
    <property type="match status" value="1"/>
</dbReference>
<dbReference type="SUPFAM" id="SSF52540">
    <property type="entry name" value="P-loop containing nucleoside triphosphate hydrolases"/>
    <property type="match status" value="1"/>
</dbReference>
<dbReference type="Gene3D" id="1.20.120.1240">
    <property type="entry name" value="Dynamin, middle domain"/>
    <property type="match status" value="1"/>
</dbReference>
<dbReference type="PROSITE" id="PS51388">
    <property type="entry name" value="GED"/>
    <property type="match status" value="1"/>
</dbReference>
<dbReference type="Pfam" id="PF01031">
    <property type="entry name" value="Dynamin_M"/>
    <property type="match status" value="1"/>
</dbReference>
<keyword evidence="1" id="KW-0547">Nucleotide-binding</keyword>
<name>A0ABR2J4K0_9PEZI</name>
<evidence type="ECO:0000259" key="5">
    <source>
        <dbReference type="PROSITE" id="PS51388"/>
    </source>
</evidence>
<dbReference type="InterPro" id="IPR027417">
    <property type="entry name" value="P-loop_NTPase"/>
</dbReference>
<dbReference type="GO" id="GO:0016787">
    <property type="term" value="F:hydrolase activity"/>
    <property type="evidence" value="ECO:0007669"/>
    <property type="project" value="UniProtKB-KW"/>
</dbReference>
<protein>
    <submittedName>
        <fullName evidence="7">P-loop containing nucleoside triphosphate hydrolase protein</fullName>
    </submittedName>
</protein>
<dbReference type="Pfam" id="PF00350">
    <property type="entry name" value="Dynamin_N"/>
    <property type="match status" value="1"/>
</dbReference>
<dbReference type="PROSITE" id="PS51718">
    <property type="entry name" value="G_DYNAMIN_2"/>
    <property type="match status" value="1"/>
</dbReference>
<reference evidence="7 8" key="1">
    <citation type="journal article" date="2024" name="IMA Fungus">
        <title>Apiospora arundinis, a panoply of carbohydrate-active enzymes and secondary metabolites.</title>
        <authorList>
            <person name="Sorensen T."/>
            <person name="Petersen C."/>
            <person name="Muurmann A.T."/>
            <person name="Christiansen J.V."/>
            <person name="Brundto M.L."/>
            <person name="Overgaard C.K."/>
            <person name="Boysen A.T."/>
            <person name="Wollenberg R.D."/>
            <person name="Larsen T.O."/>
            <person name="Sorensen J.L."/>
            <person name="Nielsen K.L."/>
            <person name="Sondergaard T.E."/>
        </authorList>
    </citation>
    <scope>NUCLEOTIDE SEQUENCE [LARGE SCALE GENOMIC DNA]</scope>
    <source>
        <strain evidence="7 8">AAU 773</strain>
    </source>
</reference>
<dbReference type="CDD" id="cd08771">
    <property type="entry name" value="DLP_1"/>
    <property type="match status" value="1"/>
</dbReference>
<dbReference type="Proteomes" id="UP001390339">
    <property type="component" value="Unassembled WGS sequence"/>
</dbReference>
<evidence type="ECO:0000256" key="1">
    <source>
        <dbReference type="ARBA" id="ARBA00022741"/>
    </source>
</evidence>
<dbReference type="InterPro" id="IPR030381">
    <property type="entry name" value="G_DYNAMIN_dom"/>
</dbReference>
<dbReference type="InterPro" id="IPR045063">
    <property type="entry name" value="Dynamin_N"/>
</dbReference>